<feature type="compositionally biased region" description="Acidic residues" evidence="1">
    <location>
        <begin position="446"/>
        <end position="461"/>
    </location>
</feature>
<dbReference type="RefSeq" id="XP_041407120.1">
    <property type="nucleotide sequence ID" value="XM_041551186.1"/>
</dbReference>
<feature type="region of interest" description="Disordered" evidence="1">
    <location>
        <begin position="1"/>
        <end position="102"/>
    </location>
</feature>
<feature type="compositionally biased region" description="Polar residues" evidence="1">
    <location>
        <begin position="498"/>
        <end position="507"/>
    </location>
</feature>
<feature type="compositionally biased region" description="Acidic residues" evidence="1">
    <location>
        <begin position="24"/>
        <end position="35"/>
    </location>
</feature>
<evidence type="ECO:0008006" key="4">
    <source>
        <dbReference type="Google" id="ProtNLM"/>
    </source>
</evidence>
<feature type="compositionally biased region" description="Polar residues" evidence="1">
    <location>
        <begin position="12"/>
        <end position="21"/>
    </location>
</feature>
<sequence>MSEQVNRRKSYRWTSASQTNYDGADWDSSDEDEEQSHDQPQKIKLPTLPKLDYGGEAQESANTDVELPPMPQQEVQLPEVSSPDVQLPQKFSRQSKNSQFSDDLDNLMVQISKEMTPKELQQAKFGEAEGKGEGKRIQDAAVGESFSSEQNTEDDEMQVSKGGYFASMVTDDDNDDDEDDEDDPDTQDHYEPIEQDIVKNGEQKDNTTVNVPETQSESTLHLEQYSTPQATTQTNIEETKTIQTDTERKTDNESESDIESDKSSFFDGYGRKNSTEQNVEAEPQQSEEHEAGNESTLASAGAPIPDLSYRDSSDDFEADNSNQYKYDEDEEDALSYTNSIKYDSEEPQEDESPFKFSNKKVRESIMHSSSSESNDKEKDENSSDENSTMNVSQSGYFSKMMQDDESIPDTPVTKEYTDNIEHDLDNDKNADILSMPSSVESKGIAEADDDNEEDEEEDDGGMTDKDDIPTENSNIELKNTTHDEDSSILDTTHEDTTQDNSTSGAESSTEDKESGSDDAGTKSDEDELIENENTTGLDKSRQSVNLGKWKPDTDSLRSGFVQETAKKAPPGFVYDENGNLIDLTPSSMKGRAVSTYSGIESGWNAFPSEDNDNSGDLETIGDTKTIYDNNTIYNVPGLIGRTNNLPPLPNNIDTTMNNDISNNGIEQEDKTRLRSISNATYSSDKRVEGPGIHQPNSQEIAKINQNNSIPQLDLNKLITSNISNASKYEQLTSYYEELGSYDTGIQTWISYSLKASSKEKEFLFQEYKDNRHVREAYANAEDLTKKNTVINTVNTVNQNVNHLKKKVFSHTMNSMKPKMLFSSIGKKKL</sequence>
<evidence type="ECO:0000313" key="2">
    <source>
        <dbReference type="EMBL" id="CAB4255276.1"/>
    </source>
</evidence>
<evidence type="ECO:0000256" key="1">
    <source>
        <dbReference type="SAM" id="MobiDB-lite"/>
    </source>
</evidence>
<organism evidence="2 3">
    <name type="scientific">Maudiozyma barnettii</name>
    <dbReference type="NCBI Taxonomy" id="61262"/>
    <lineage>
        <taxon>Eukaryota</taxon>
        <taxon>Fungi</taxon>
        <taxon>Dikarya</taxon>
        <taxon>Ascomycota</taxon>
        <taxon>Saccharomycotina</taxon>
        <taxon>Saccharomycetes</taxon>
        <taxon>Saccharomycetales</taxon>
        <taxon>Saccharomycetaceae</taxon>
        <taxon>Maudiozyma</taxon>
    </lineage>
</organism>
<feature type="compositionally biased region" description="Basic and acidic residues" evidence="1">
    <location>
        <begin position="186"/>
        <end position="205"/>
    </location>
</feature>
<accession>A0A8H2VH10</accession>
<feature type="compositionally biased region" description="Basic and acidic residues" evidence="1">
    <location>
        <begin position="237"/>
        <end position="252"/>
    </location>
</feature>
<feature type="compositionally biased region" description="Acidic residues" evidence="1">
    <location>
        <begin position="170"/>
        <end position="185"/>
    </location>
</feature>
<proteinExistence type="predicted"/>
<feature type="compositionally biased region" description="Polar residues" evidence="1">
    <location>
        <begin position="206"/>
        <end position="236"/>
    </location>
</feature>
<comment type="caution">
    <text evidence="2">The sequence shown here is derived from an EMBL/GenBank/DDBJ whole genome shotgun (WGS) entry which is preliminary data.</text>
</comment>
<dbReference type="Proteomes" id="UP000644660">
    <property type="component" value="Unassembled WGS sequence"/>
</dbReference>
<feature type="compositionally biased region" description="Basic and acidic residues" evidence="1">
    <location>
        <begin position="259"/>
        <end position="274"/>
    </location>
</feature>
<name>A0A8H2VH10_9SACH</name>
<feature type="region of interest" description="Disordered" evidence="1">
    <location>
        <begin position="123"/>
        <end position="550"/>
    </location>
</feature>
<feature type="compositionally biased region" description="Basic and acidic residues" evidence="1">
    <location>
        <begin position="509"/>
        <end position="523"/>
    </location>
</feature>
<dbReference type="InterPro" id="IPR026248">
    <property type="entry name" value="Fyv8"/>
</dbReference>
<feature type="compositionally biased region" description="Basic and acidic residues" evidence="1">
    <location>
        <begin position="479"/>
        <end position="496"/>
    </location>
</feature>
<gene>
    <name evidence="2" type="ORF">KABA2_06S01782</name>
</gene>
<dbReference type="GeneID" id="64858317"/>
<feature type="compositionally biased region" description="Basic and acidic residues" evidence="1">
    <location>
        <begin position="126"/>
        <end position="138"/>
    </location>
</feature>
<dbReference type="OrthoDB" id="4081733at2759"/>
<evidence type="ECO:0000313" key="3">
    <source>
        <dbReference type="Proteomes" id="UP000644660"/>
    </source>
</evidence>
<protein>
    <recommendedName>
        <fullName evidence="4">Protein FYV8</fullName>
    </recommendedName>
</protein>
<keyword evidence="3" id="KW-1185">Reference proteome</keyword>
<dbReference type="AlphaFoldDB" id="A0A8H2VH10"/>
<feature type="compositionally biased region" description="Polar residues" evidence="1">
    <location>
        <begin position="531"/>
        <end position="545"/>
    </location>
</feature>
<feature type="compositionally biased region" description="Polar residues" evidence="1">
    <location>
        <begin position="89"/>
        <end position="101"/>
    </location>
</feature>
<reference evidence="2 3" key="1">
    <citation type="submission" date="2020-05" db="EMBL/GenBank/DDBJ databases">
        <authorList>
            <person name="Casaregola S."/>
            <person name="Devillers H."/>
            <person name="Grondin C."/>
        </authorList>
    </citation>
    <scope>NUCLEOTIDE SEQUENCE [LARGE SCALE GENOMIC DNA]</scope>
    <source>
        <strain evidence="2 3">CLIB 1767</strain>
    </source>
</reference>
<dbReference type="EMBL" id="CAEFZW010000006">
    <property type="protein sequence ID" value="CAB4255276.1"/>
    <property type="molecule type" value="Genomic_DNA"/>
</dbReference>
<dbReference type="PRINTS" id="PR02076">
    <property type="entry name" value="PROTEINFYV8"/>
</dbReference>
<feature type="compositionally biased region" description="Basic and acidic residues" evidence="1">
    <location>
        <begin position="415"/>
        <end position="430"/>
    </location>
</feature>